<gene>
    <name evidence="2" type="ORF">AABB31_07120</name>
</gene>
<feature type="chain" id="PRO_5042836597" description="Transferrin-binding protein B C-lobe/N-lobe beta barrel domain-containing protein" evidence="1">
    <location>
        <begin position="20"/>
        <end position="255"/>
    </location>
</feature>
<reference evidence="2 3" key="2">
    <citation type="submission" date="2024-08" db="EMBL/GenBank/DDBJ databases">
        <title>Phylogenomic analyses of a clade within the roseobacter group suggest taxonomic reassignments of species of the genera Aestuariivita, Citreicella, Loktanella, Nautella, Pelagibaca, Ruegeria, Thalassobius, Thiobacimonas and Tropicibacter, and the proposal o.</title>
        <authorList>
            <person name="Jeon C.O."/>
        </authorList>
    </citation>
    <scope>NUCLEOTIDE SEQUENCE [LARGE SCALE GENOMIC DNA]</scope>
    <source>
        <strain evidence="2 3">SS1-5</strain>
    </source>
</reference>
<keyword evidence="3" id="KW-1185">Reference proteome</keyword>
<evidence type="ECO:0000313" key="2">
    <source>
        <dbReference type="EMBL" id="WZU68643.1"/>
    </source>
</evidence>
<dbReference type="Proteomes" id="UP001470809">
    <property type="component" value="Chromosome"/>
</dbReference>
<dbReference type="SUPFAM" id="SSF56925">
    <property type="entry name" value="OMPA-like"/>
    <property type="match status" value="1"/>
</dbReference>
<organism evidence="2 3">
    <name type="scientific">Yoonia rhodophyticola</name>
    <dbReference type="NCBI Taxonomy" id="3137370"/>
    <lineage>
        <taxon>Bacteria</taxon>
        <taxon>Pseudomonadati</taxon>
        <taxon>Pseudomonadota</taxon>
        <taxon>Alphaproteobacteria</taxon>
        <taxon>Rhodobacterales</taxon>
        <taxon>Paracoccaceae</taxon>
        <taxon>Yoonia</taxon>
    </lineage>
</organism>
<evidence type="ECO:0000256" key="1">
    <source>
        <dbReference type="SAM" id="SignalP"/>
    </source>
</evidence>
<dbReference type="InterPro" id="IPR011250">
    <property type="entry name" value="OMP/PagP_B-barrel"/>
</dbReference>
<accession>A0AAN0MLK7</accession>
<proteinExistence type="predicted"/>
<dbReference type="RefSeq" id="WP_342077933.1">
    <property type="nucleotide sequence ID" value="NZ_CP151767.2"/>
</dbReference>
<name>A0AAN0MLK7_9RHOB</name>
<protein>
    <recommendedName>
        <fullName evidence="4">Transferrin-binding protein B C-lobe/N-lobe beta barrel domain-containing protein</fullName>
    </recommendedName>
</protein>
<feature type="signal peptide" evidence="1">
    <location>
        <begin position="1"/>
        <end position="19"/>
    </location>
</feature>
<sequence>MKKPFLLLALGLTTACLPAEETPGIGLEIPNSNFRESDLIGGTFGGTGATARFGSAETATGTVRFNSASSITLEVDGESTSLLNLDGDGFEGPLGEGAVILTSLPSGPTTRDVLYIVTEDRPAPSLGAPRLGVFVDGNETLSSRLPSGTVVYNGGALGINQTTIANGRIRLEMGFATNTFDATLTGVDPASASNTFSVTGGTVSNGRFNGDITGGTALGGALNGTIYGSSGDQAAGTFVVDLPSDDVIGTFGATR</sequence>
<evidence type="ECO:0008006" key="4">
    <source>
        <dbReference type="Google" id="ProtNLM"/>
    </source>
</evidence>
<evidence type="ECO:0000313" key="3">
    <source>
        <dbReference type="Proteomes" id="UP001470809"/>
    </source>
</evidence>
<dbReference type="PROSITE" id="PS51257">
    <property type="entry name" value="PROKAR_LIPOPROTEIN"/>
    <property type="match status" value="1"/>
</dbReference>
<dbReference type="EMBL" id="CP151767">
    <property type="protein sequence ID" value="WZU68643.1"/>
    <property type="molecule type" value="Genomic_DNA"/>
</dbReference>
<dbReference type="KEGG" id="yrh:AABB31_07120"/>
<dbReference type="AlphaFoldDB" id="A0AAN0MLK7"/>
<keyword evidence="1" id="KW-0732">Signal</keyword>
<dbReference type="Gene3D" id="2.40.160.90">
    <property type="match status" value="1"/>
</dbReference>
<reference evidence="3" key="1">
    <citation type="submission" date="2024-04" db="EMBL/GenBank/DDBJ databases">
        <title>Phylogenomic analyses of a clade within the roseobacter group suggest taxonomic reassignments of species of the genera Aestuariivita, Citreicella, Loktanella, Nautella, Pelagibaca, Ruegeria, Thalassobius, Thiobacimonas and Tropicibacter, and the proposal o.</title>
        <authorList>
            <person name="Jeon C.O."/>
        </authorList>
    </citation>
    <scope>NUCLEOTIDE SEQUENCE [LARGE SCALE GENOMIC DNA]</scope>
    <source>
        <strain evidence="3">SS1-5</strain>
    </source>
</reference>